<evidence type="ECO:0008006" key="10">
    <source>
        <dbReference type="Google" id="ProtNLM"/>
    </source>
</evidence>
<keyword evidence="6" id="KW-0326">Glycosidase</keyword>
<dbReference type="InterPro" id="IPR023346">
    <property type="entry name" value="Lysozyme-like_dom_sf"/>
</dbReference>
<dbReference type="InterPro" id="IPR034690">
    <property type="entry name" value="Endolysin_T4_type"/>
</dbReference>
<dbReference type="HOGENOM" id="CLU_091641_3_1_1"/>
<comment type="catalytic activity">
    <reaction evidence="1">
        <text>Hydrolysis of (1-&gt;4)-beta-linkages between N-acetylmuramic acid and N-acetyl-D-glucosamine residues in a peptidoglycan and between N-acetyl-D-glucosamine residues in chitodextrins.</text>
        <dbReference type="EC" id="3.2.1.17"/>
    </reaction>
</comment>
<dbReference type="GO" id="GO:0003796">
    <property type="term" value="F:lysozyme activity"/>
    <property type="evidence" value="ECO:0000318"/>
    <property type="project" value="GO_Central"/>
</dbReference>
<dbReference type="PANTHER" id="PTHR38107">
    <property type="match status" value="1"/>
</dbReference>
<evidence type="ECO:0000256" key="6">
    <source>
        <dbReference type="ARBA" id="ARBA00023295"/>
    </source>
</evidence>
<evidence type="ECO:0000256" key="4">
    <source>
        <dbReference type="ARBA" id="ARBA00022801"/>
    </source>
</evidence>
<keyword evidence="4" id="KW-0378">Hydrolase</keyword>
<evidence type="ECO:0000256" key="3">
    <source>
        <dbReference type="ARBA" id="ARBA00022638"/>
    </source>
</evidence>
<dbReference type="GO" id="GO:0031640">
    <property type="term" value="P:killing of cells of another organism"/>
    <property type="evidence" value="ECO:0007669"/>
    <property type="project" value="UniProtKB-KW"/>
</dbReference>
<dbReference type="STRING" id="6669.E9HRQ5"/>
<dbReference type="HAMAP" id="MF_04110">
    <property type="entry name" value="ENDOLYSIN_T4"/>
    <property type="match status" value="1"/>
</dbReference>
<dbReference type="KEGG" id="dpx:DAPPUDRAFT_117155"/>
<dbReference type="GO" id="GO:0016998">
    <property type="term" value="P:cell wall macromolecule catabolic process"/>
    <property type="evidence" value="ECO:0007669"/>
    <property type="project" value="InterPro"/>
</dbReference>
<evidence type="ECO:0000256" key="5">
    <source>
        <dbReference type="ARBA" id="ARBA00023200"/>
    </source>
</evidence>
<dbReference type="GO" id="GO:0009253">
    <property type="term" value="P:peptidoglycan catabolic process"/>
    <property type="evidence" value="ECO:0007669"/>
    <property type="project" value="InterPro"/>
</dbReference>
<evidence type="ECO:0000256" key="7">
    <source>
        <dbReference type="SAM" id="SignalP"/>
    </source>
</evidence>
<organism evidence="8 9">
    <name type="scientific">Daphnia pulex</name>
    <name type="common">Water flea</name>
    <dbReference type="NCBI Taxonomy" id="6669"/>
    <lineage>
        <taxon>Eukaryota</taxon>
        <taxon>Metazoa</taxon>
        <taxon>Ecdysozoa</taxon>
        <taxon>Arthropoda</taxon>
        <taxon>Crustacea</taxon>
        <taxon>Branchiopoda</taxon>
        <taxon>Diplostraca</taxon>
        <taxon>Cladocera</taxon>
        <taxon>Anomopoda</taxon>
        <taxon>Daphniidae</taxon>
        <taxon>Daphnia</taxon>
    </lineage>
</organism>
<dbReference type="PANTHER" id="PTHR38107:SF3">
    <property type="entry name" value="LYSOZYME RRRD-RELATED"/>
    <property type="match status" value="1"/>
</dbReference>
<accession>E9HRQ5</accession>
<gene>
    <name evidence="8" type="ORF">DAPPUDRAFT_117155</name>
</gene>
<keyword evidence="7" id="KW-0732">Signal</keyword>
<keyword evidence="9" id="KW-1185">Reference proteome</keyword>
<dbReference type="CDD" id="cd00737">
    <property type="entry name" value="lyz_endolysin_autolysin"/>
    <property type="match status" value="1"/>
</dbReference>
<dbReference type="AlphaFoldDB" id="E9HRQ5"/>
<keyword evidence="2" id="KW-0929">Antimicrobial</keyword>
<keyword evidence="3" id="KW-0081">Bacteriolytic enzyme</keyword>
<dbReference type="InterPro" id="IPR023347">
    <property type="entry name" value="Lysozyme_dom_sf"/>
</dbReference>
<proteinExistence type="inferred from homology"/>
<feature type="signal peptide" evidence="7">
    <location>
        <begin position="1"/>
        <end position="20"/>
    </location>
</feature>
<keyword evidence="5" id="KW-1035">Host cytoplasm</keyword>
<dbReference type="PhylomeDB" id="E9HRQ5"/>
<evidence type="ECO:0000313" key="9">
    <source>
        <dbReference type="Proteomes" id="UP000000305"/>
    </source>
</evidence>
<sequence>MKIAVCCVIVLAALAAPSLAARTVSQEGYDLIKGFEGLSLVAYQDVGGIWTIGYGNTRYQDGSAVRQGDTITQQGADDLFQYWVDQSVKVDRLVGTGVVIRQVQFDALVSITYNIGTGAFSTSTLLSKVRVFPDNPTIRDEFLRWVDVNGQVVQGLVNRRTKEADYYFSKVENMC</sequence>
<dbReference type="Gene3D" id="1.10.530.40">
    <property type="match status" value="1"/>
</dbReference>
<dbReference type="EMBL" id="GL732740">
    <property type="protein sequence ID" value="EFX65547.1"/>
    <property type="molecule type" value="Genomic_DNA"/>
</dbReference>
<dbReference type="InParanoid" id="E9HRQ5"/>
<evidence type="ECO:0000256" key="1">
    <source>
        <dbReference type="ARBA" id="ARBA00000632"/>
    </source>
</evidence>
<reference evidence="8 9" key="1">
    <citation type="journal article" date="2011" name="Science">
        <title>The ecoresponsive genome of Daphnia pulex.</title>
        <authorList>
            <person name="Colbourne J.K."/>
            <person name="Pfrender M.E."/>
            <person name="Gilbert D."/>
            <person name="Thomas W.K."/>
            <person name="Tucker A."/>
            <person name="Oakley T.H."/>
            <person name="Tokishita S."/>
            <person name="Aerts A."/>
            <person name="Arnold G.J."/>
            <person name="Basu M.K."/>
            <person name="Bauer D.J."/>
            <person name="Caceres C.E."/>
            <person name="Carmel L."/>
            <person name="Casola C."/>
            <person name="Choi J.H."/>
            <person name="Detter J.C."/>
            <person name="Dong Q."/>
            <person name="Dusheyko S."/>
            <person name="Eads B.D."/>
            <person name="Frohlich T."/>
            <person name="Geiler-Samerotte K.A."/>
            <person name="Gerlach D."/>
            <person name="Hatcher P."/>
            <person name="Jogdeo S."/>
            <person name="Krijgsveld J."/>
            <person name="Kriventseva E.V."/>
            <person name="Kultz D."/>
            <person name="Laforsch C."/>
            <person name="Lindquist E."/>
            <person name="Lopez J."/>
            <person name="Manak J.R."/>
            <person name="Muller J."/>
            <person name="Pangilinan J."/>
            <person name="Patwardhan R.P."/>
            <person name="Pitluck S."/>
            <person name="Pritham E.J."/>
            <person name="Rechtsteiner A."/>
            <person name="Rho M."/>
            <person name="Rogozin I.B."/>
            <person name="Sakarya O."/>
            <person name="Salamov A."/>
            <person name="Schaack S."/>
            <person name="Shapiro H."/>
            <person name="Shiga Y."/>
            <person name="Skalitzky C."/>
            <person name="Smith Z."/>
            <person name="Souvorov A."/>
            <person name="Sung W."/>
            <person name="Tang Z."/>
            <person name="Tsuchiya D."/>
            <person name="Tu H."/>
            <person name="Vos H."/>
            <person name="Wang M."/>
            <person name="Wolf Y.I."/>
            <person name="Yamagata H."/>
            <person name="Yamada T."/>
            <person name="Ye Y."/>
            <person name="Shaw J.R."/>
            <person name="Andrews J."/>
            <person name="Crease T.J."/>
            <person name="Tang H."/>
            <person name="Lucas S.M."/>
            <person name="Robertson H.M."/>
            <person name="Bork P."/>
            <person name="Koonin E.V."/>
            <person name="Zdobnov E.M."/>
            <person name="Grigoriev I.V."/>
            <person name="Lynch M."/>
            <person name="Boore J.L."/>
        </authorList>
    </citation>
    <scope>NUCLEOTIDE SEQUENCE [LARGE SCALE GENOMIC DNA]</scope>
</reference>
<feature type="chain" id="PRO_5003241953" description="Lysozyme" evidence="7">
    <location>
        <begin position="21"/>
        <end position="175"/>
    </location>
</feature>
<evidence type="ECO:0000256" key="2">
    <source>
        <dbReference type="ARBA" id="ARBA00022529"/>
    </source>
</evidence>
<dbReference type="OMA" id="HLNENQY"/>
<evidence type="ECO:0000313" key="8">
    <source>
        <dbReference type="EMBL" id="EFX65547.1"/>
    </source>
</evidence>
<dbReference type="Pfam" id="PF00959">
    <property type="entry name" value="Phage_lysozyme"/>
    <property type="match status" value="1"/>
</dbReference>
<dbReference type="InterPro" id="IPR033907">
    <property type="entry name" value="Endolysin_autolysin"/>
</dbReference>
<dbReference type="OrthoDB" id="6338733at2759"/>
<dbReference type="SUPFAM" id="SSF53955">
    <property type="entry name" value="Lysozyme-like"/>
    <property type="match status" value="1"/>
</dbReference>
<protein>
    <recommendedName>
        <fullName evidence="10">Lysozyme</fullName>
    </recommendedName>
</protein>
<dbReference type="Proteomes" id="UP000000305">
    <property type="component" value="Unassembled WGS sequence"/>
</dbReference>
<name>E9HRQ5_DAPPU</name>
<dbReference type="GO" id="GO:0042742">
    <property type="term" value="P:defense response to bacterium"/>
    <property type="evidence" value="ECO:0007669"/>
    <property type="project" value="UniProtKB-KW"/>
</dbReference>
<dbReference type="eggNOG" id="ENOG502S6UW">
    <property type="taxonomic scope" value="Eukaryota"/>
</dbReference>
<dbReference type="InterPro" id="IPR002196">
    <property type="entry name" value="Glyco_hydro_24"/>
</dbReference>
<dbReference type="InterPro" id="IPR051018">
    <property type="entry name" value="Bacteriophage_GH24"/>
</dbReference>